<gene>
    <name evidence="1" type="ORF">EHQ62_04530</name>
</gene>
<evidence type="ECO:0000313" key="1">
    <source>
        <dbReference type="EMBL" id="TGL72110.1"/>
    </source>
</evidence>
<name>A0A4Z0ZU93_9LEPT</name>
<sequence>MFRIKYFTLFTVFFLLSQCKSLQTQDPFYNSPTQVNLSSDFKINLVELGFYRKIGEDWWGEDFYVATFEVTNLTKNFRFFNICEEKLSEPYFEISAKRSSFGRYYETSPARFEKSDFVNGFPEMKLLVEITNPELVPRATYAGKAVFPKVNGNTYAAAMTACHYGIPMSRDTDAGNTKTGWIGQNGGKGTIRAIYSVPAGARLLRFEQQKYFTANLERFEKQK</sequence>
<keyword evidence="2" id="KW-1185">Reference proteome</keyword>
<evidence type="ECO:0000313" key="2">
    <source>
        <dbReference type="Proteomes" id="UP000297567"/>
    </source>
</evidence>
<proteinExistence type="predicted"/>
<dbReference type="AlphaFoldDB" id="A0A4Z0ZU93"/>
<reference evidence="1" key="1">
    <citation type="journal article" date="2019" name="PLoS Negl. Trop. Dis.">
        <title>Revisiting the worldwide diversity of Leptospira species in the environment.</title>
        <authorList>
            <person name="Vincent A.T."/>
            <person name="Schiettekatte O."/>
            <person name="Bourhy P."/>
            <person name="Veyrier F.J."/>
            <person name="Picardeau M."/>
        </authorList>
    </citation>
    <scope>NUCLEOTIDE SEQUENCE [LARGE SCALE GENOMIC DNA]</scope>
    <source>
        <strain evidence="1">201702451</strain>
    </source>
</reference>
<protein>
    <submittedName>
        <fullName evidence="1">Uncharacterized protein</fullName>
    </submittedName>
</protein>
<dbReference type="Proteomes" id="UP000297567">
    <property type="component" value="Unassembled WGS sequence"/>
</dbReference>
<accession>A0A4Z0ZU93</accession>
<organism evidence="1 2">
    <name type="scientific">Leptospira jelokensis</name>
    <dbReference type="NCBI Taxonomy" id="2484931"/>
    <lineage>
        <taxon>Bacteria</taxon>
        <taxon>Pseudomonadati</taxon>
        <taxon>Spirochaetota</taxon>
        <taxon>Spirochaetia</taxon>
        <taxon>Leptospirales</taxon>
        <taxon>Leptospiraceae</taxon>
        <taxon>Leptospira</taxon>
    </lineage>
</organism>
<dbReference type="OrthoDB" id="334494at2"/>
<comment type="caution">
    <text evidence="1">The sequence shown here is derived from an EMBL/GenBank/DDBJ whole genome shotgun (WGS) entry which is preliminary data.</text>
</comment>
<dbReference type="RefSeq" id="WP_135641042.1">
    <property type="nucleotide sequence ID" value="NZ_RQGH01000011.1"/>
</dbReference>
<dbReference type="EMBL" id="RQGH01000011">
    <property type="protein sequence ID" value="TGL72110.1"/>
    <property type="molecule type" value="Genomic_DNA"/>
</dbReference>